<accession>M4QSB2</accession>
<sequence>MTNNYEAIALASSTEVLDDKNEFMFKVLNEANRWTESEVELAQGRSDFQIEKFIIHDTFTIPSAFKAALINRKSVAEGLLSKIISAKKEAREFHYKWEGKDKTQPIWWKTRDGGEELCWYDIDEFHFHRMLEGLNHGFKASVQELECFDKLISRLIELNGGKLVNKEQFDADQPDYWERRLSNQSIDDLFAAKTGVNAGNIRSMRRASAPTVLGNDVNRTKGSFGDPTNPLDFLSKLQENVTAGISEITGMDQKILSSIEDEEKKQLNGSLFNQELKQ</sequence>
<keyword evidence="2" id="KW-1185">Reference proteome</keyword>
<dbReference type="KEGG" id="vg:15011204"/>
<reference evidence="1 2" key="1">
    <citation type="submission" date="2010-10" db="EMBL/GenBank/DDBJ databases">
        <title>The Genome Sequence of Synechococcus phage S-SKS1.</title>
        <authorList>
            <consortium name="The Broad Institute Genome Sequencing Platform"/>
            <person name="Henn M.R."/>
            <person name="Clokie M."/>
            <person name="Levin J."/>
            <person name="Malboeuf C."/>
            <person name="Casali M."/>
            <person name="Russ C."/>
            <person name="Lennon N."/>
            <person name="Chapman S.B."/>
            <person name="Erlich R."/>
            <person name="Young S.K."/>
            <person name="Yandava C."/>
            <person name="Zeng Q."/>
            <person name="Alvarado L."/>
            <person name="Anderson S."/>
            <person name="Berlin A."/>
            <person name="Chen Z."/>
            <person name="Freedman E."/>
            <person name="Gellesch M."/>
            <person name="Goldberg J."/>
            <person name="Green L."/>
            <person name="Griggs A."/>
            <person name="Gujja S."/>
            <person name="Heilman E.R."/>
            <person name="Heiman D."/>
            <person name="Hollinger A."/>
            <person name="Howarth C."/>
            <person name="Larson L."/>
            <person name="Mehta T."/>
            <person name="Pearson M."/>
            <person name="Roberts A."/>
            <person name="Ryan E."/>
            <person name="Saif S."/>
            <person name="Shea T."/>
            <person name="Shenoy N."/>
            <person name="Sisk P."/>
            <person name="Stolte C."/>
            <person name="Sykes S."/>
            <person name="White J."/>
            <person name="Haas B."/>
            <person name="Nusbaum C."/>
            <person name="Birren B."/>
        </authorList>
    </citation>
    <scope>NUCLEOTIDE SEQUENCE [LARGE SCALE GENOMIC DNA]</scope>
</reference>
<protein>
    <submittedName>
        <fullName evidence="1">Uncharacterized protein</fullName>
    </submittedName>
</protein>
<proteinExistence type="predicted"/>
<dbReference type="Proteomes" id="UP000201252">
    <property type="component" value="Segment"/>
</dbReference>
<dbReference type="RefSeq" id="YP_007674645.1">
    <property type="nucleotide sequence ID" value="NC_020851.1"/>
</dbReference>
<dbReference type="GeneID" id="15011204"/>
<evidence type="ECO:0000313" key="1">
    <source>
        <dbReference type="EMBL" id="AGH31793.1"/>
    </source>
</evidence>
<name>M4QSB2_9CAUD</name>
<organism evidence="1 2">
    <name type="scientific">Synechococcus phage S-SKS1</name>
    <dbReference type="NCBI Taxonomy" id="754042"/>
    <lineage>
        <taxon>Viruses</taxon>
        <taxon>Duplodnaviria</taxon>
        <taxon>Heunggongvirae</taxon>
        <taxon>Uroviricota</taxon>
        <taxon>Caudoviricetes</taxon>
        <taxon>Llyrvirus</taxon>
        <taxon>Llyrvirus SSKS1</taxon>
    </lineage>
</organism>
<gene>
    <name evidence="1" type="ORF">SWZG_00290</name>
</gene>
<dbReference type="EMBL" id="HQ633071">
    <property type="protein sequence ID" value="AGH31793.1"/>
    <property type="molecule type" value="Genomic_DNA"/>
</dbReference>
<evidence type="ECO:0000313" key="2">
    <source>
        <dbReference type="Proteomes" id="UP000201252"/>
    </source>
</evidence>